<name>A0A6J4M7F3_9BACT</name>
<protein>
    <submittedName>
        <fullName evidence="2">Uncharacterized protein</fullName>
    </submittedName>
</protein>
<evidence type="ECO:0000313" key="2">
    <source>
        <dbReference type="EMBL" id="CAA9352022.1"/>
    </source>
</evidence>
<reference evidence="2" key="1">
    <citation type="submission" date="2020-02" db="EMBL/GenBank/DDBJ databases">
        <authorList>
            <person name="Meier V. D."/>
        </authorList>
    </citation>
    <scope>NUCLEOTIDE SEQUENCE</scope>
    <source>
        <strain evidence="2">AVDCRST_MAG89</strain>
    </source>
</reference>
<gene>
    <name evidence="2" type="ORF">AVDCRST_MAG89-3181</name>
</gene>
<comment type="similarity">
    <text evidence="1">Belongs to the phD/YefM antitoxin family.</text>
</comment>
<proteinExistence type="inferred from homology"/>
<dbReference type="InterPro" id="IPR036165">
    <property type="entry name" value="YefM-like_sf"/>
</dbReference>
<evidence type="ECO:0000256" key="1">
    <source>
        <dbReference type="ARBA" id="ARBA00009981"/>
    </source>
</evidence>
<sequence>MIKTSDIHSLSDFQRSAREHIRRLRETRRPTVLTVNGRAEVVVQEASAYQDLLDRLDRAEAIAGINRGLVSMRRGDGRPAEEALDELRAQLGIGVGVA</sequence>
<dbReference type="EMBL" id="CADCTV010000664">
    <property type="protein sequence ID" value="CAA9352022.1"/>
    <property type="molecule type" value="Genomic_DNA"/>
</dbReference>
<organism evidence="2">
    <name type="scientific">uncultured Gemmatimonadota bacterium</name>
    <dbReference type="NCBI Taxonomy" id="203437"/>
    <lineage>
        <taxon>Bacteria</taxon>
        <taxon>Pseudomonadati</taxon>
        <taxon>Gemmatimonadota</taxon>
        <taxon>environmental samples</taxon>
    </lineage>
</organism>
<accession>A0A6J4M7F3</accession>
<dbReference type="AlphaFoldDB" id="A0A6J4M7F3"/>
<dbReference type="SUPFAM" id="SSF143120">
    <property type="entry name" value="YefM-like"/>
    <property type="match status" value="1"/>
</dbReference>